<keyword evidence="2" id="KW-1185">Reference proteome</keyword>
<sequence>MSDLLAGATPINEVSRWVGYDFVTTTRRIYGHEVPSSFSRGLAFLANRYERLIAGQDPAVADSSWLSADEDAAEHEVPGLAA</sequence>
<reference evidence="1 2" key="1">
    <citation type="submission" date="2017-08" db="EMBL/GenBank/DDBJ databases">
        <title>The complete genome sequence of Nocardiopsis gilva YIM 90087.</title>
        <authorList>
            <person name="Yin M."/>
            <person name="Tang S."/>
        </authorList>
    </citation>
    <scope>NUCLEOTIDE SEQUENCE [LARGE SCALE GENOMIC DNA]</scope>
    <source>
        <strain evidence="1 2">YIM 90087</strain>
    </source>
</reference>
<proteinExistence type="predicted"/>
<dbReference type="KEGG" id="ngv:CDO52_16415"/>
<evidence type="ECO:0000313" key="2">
    <source>
        <dbReference type="Proteomes" id="UP000215005"/>
    </source>
</evidence>
<dbReference type="RefSeq" id="WP_094932506.1">
    <property type="nucleotide sequence ID" value="NZ_CP022753.1"/>
</dbReference>
<organism evidence="1 2">
    <name type="scientific">Nocardiopsis gilva YIM 90087</name>
    <dbReference type="NCBI Taxonomy" id="1235441"/>
    <lineage>
        <taxon>Bacteria</taxon>
        <taxon>Bacillati</taxon>
        <taxon>Actinomycetota</taxon>
        <taxon>Actinomycetes</taxon>
        <taxon>Streptosporangiales</taxon>
        <taxon>Nocardiopsidaceae</taxon>
        <taxon>Nocardiopsis</taxon>
    </lineage>
</organism>
<evidence type="ECO:0000313" key="1">
    <source>
        <dbReference type="EMBL" id="ASU84161.1"/>
    </source>
</evidence>
<dbReference type="AlphaFoldDB" id="A0A223S7Q4"/>
<protein>
    <recommendedName>
        <fullName evidence="3">Integrase</fullName>
    </recommendedName>
</protein>
<evidence type="ECO:0008006" key="3">
    <source>
        <dbReference type="Google" id="ProtNLM"/>
    </source>
</evidence>
<accession>A0A223S7Q4</accession>
<dbReference type="Proteomes" id="UP000215005">
    <property type="component" value="Chromosome"/>
</dbReference>
<dbReference type="EMBL" id="CP022753">
    <property type="protein sequence ID" value="ASU84161.1"/>
    <property type="molecule type" value="Genomic_DNA"/>
</dbReference>
<name>A0A223S7Q4_9ACTN</name>
<gene>
    <name evidence="1" type="ORF">CDO52_16415</name>
</gene>